<dbReference type="Gene3D" id="1.10.10.10">
    <property type="entry name" value="Winged helix-like DNA-binding domain superfamily/Winged helix DNA-binding domain"/>
    <property type="match status" value="1"/>
</dbReference>
<evidence type="ECO:0000313" key="3">
    <source>
        <dbReference type="EMBL" id="AKU18413.1"/>
    </source>
</evidence>
<organism evidence="3 4">
    <name type="scientific">Luteipulveratus mongoliensis</name>
    <dbReference type="NCBI Taxonomy" id="571913"/>
    <lineage>
        <taxon>Bacteria</taxon>
        <taxon>Bacillati</taxon>
        <taxon>Actinomycetota</taxon>
        <taxon>Actinomycetes</taxon>
        <taxon>Micrococcales</taxon>
        <taxon>Dermacoccaceae</taxon>
        <taxon>Luteipulveratus</taxon>
    </lineage>
</organism>
<sequence>MAQAIDYPSLTDRQLQILGLLAQDQTDEAIATRLKLTSRTVRAEVARLYDTFEVRSRFGLGMAYLRWQGHRRGTAPNLVVVPGGRSPGATTRSRRSVPRQSSSSWV</sequence>
<dbReference type="InterPro" id="IPR036388">
    <property type="entry name" value="WH-like_DNA-bd_sf"/>
</dbReference>
<gene>
    <name evidence="3" type="ORF">VV02_25455</name>
</gene>
<dbReference type="GO" id="GO:0003677">
    <property type="term" value="F:DNA binding"/>
    <property type="evidence" value="ECO:0007669"/>
    <property type="project" value="InterPro"/>
</dbReference>
<name>A0A0K1JPA1_9MICO</name>
<reference evidence="3 4" key="1">
    <citation type="submission" date="2015-03" db="EMBL/GenBank/DDBJ databases">
        <title>Luteipulveratus halotolerans sp. nov., a novel actinobacterium (Dermacoccaceae) from Sarawak, Malaysia.</title>
        <authorList>
            <person name="Juboi H."/>
            <person name="Basik A."/>
            <person name="Shamsul S.S."/>
            <person name="Arnold P."/>
            <person name="Schmitt E.K."/>
            <person name="Sanglier J.-J."/>
            <person name="Yeo T."/>
        </authorList>
    </citation>
    <scope>NUCLEOTIDE SEQUENCE [LARGE SCALE GENOMIC DNA]</scope>
    <source>
        <strain evidence="3 4">MN07-A0370</strain>
    </source>
</reference>
<dbReference type="InterPro" id="IPR000792">
    <property type="entry name" value="Tscrpt_reg_LuxR_C"/>
</dbReference>
<dbReference type="Proteomes" id="UP000066480">
    <property type="component" value="Chromosome"/>
</dbReference>
<evidence type="ECO:0000256" key="1">
    <source>
        <dbReference type="SAM" id="MobiDB-lite"/>
    </source>
</evidence>
<dbReference type="GO" id="GO:0006355">
    <property type="term" value="P:regulation of DNA-templated transcription"/>
    <property type="evidence" value="ECO:0007669"/>
    <property type="project" value="InterPro"/>
</dbReference>
<dbReference type="CDD" id="cd06170">
    <property type="entry name" value="LuxR_C_like"/>
    <property type="match status" value="1"/>
</dbReference>
<dbReference type="Pfam" id="PF00196">
    <property type="entry name" value="GerE"/>
    <property type="match status" value="1"/>
</dbReference>
<dbReference type="SMART" id="SM00421">
    <property type="entry name" value="HTH_LUXR"/>
    <property type="match status" value="1"/>
</dbReference>
<dbReference type="PROSITE" id="PS50043">
    <property type="entry name" value="HTH_LUXR_2"/>
    <property type="match status" value="1"/>
</dbReference>
<dbReference type="KEGG" id="lmoi:VV02_25455"/>
<evidence type="ECO:0000313" key="4">
    <source>
        <dbReference type="Proteomes" id="UP000066480"/>
    </source>
</evidence>
<feature type="region of interest" description="Disordered" evidence="1">
    <location>
        <begin position="76"/>
        <end position="106"/>
    </location>
</feature>
<dbReference type="SUPFAM" id="SSF46894">
    <property type="entry name" value="C-terminal effector domain of the bipartite response regulators"/>
    <property type="match status" value="1"/>
</dbReference>
<dbReference type="EMBL" id="CP011112">
    <property type="protein sequence ID" value="AKU18413.1"/>
    <property type="molecule type" value="Genomic_DNA"/>
</dbReference>
<protein>
    <recommendedName>
        <fullName evidence="2">HTH luxR-type domain-containing protein</fullName>
    </recommendedName>
</protein>
<proteinExistence type="predicted"/>
<keyword evidence="4" id="KW-1185">Reference proteome</keyword>
<dbReference type="AlphaFoldDB" id="A0A0K1JPA1"/>
<evidence type="ECO:0000259" key="2">
    <source>
        <dbReference type="PROSITE" id="PS50043"/>
    </source>
</evidence>
<feature type="domain" description="HTH luxR-type" evidence="2">
    <location>
        <begin position="3"/>
        <end position="68"/>
    </location>
</feature>
<accession>A0A0K1JPA1</accession>
<dbReference type="InterPro" id="IPR016032">
    <property type="entry name" value="Sig_transdc_resp-reg_C-effctor"/>
</dbReference>